<dbReference type="Gene3D" id="1.20.1250.20">
    <property type="entry name" value="MFS general substrate transporter like domains"/>
    <property type="match status" value="2"/>
</dbReference>
<accession>A0A1W6JZ54</accession>
<comment type="subcellular location">
    <subcellularLocation>
        <location evidence="1">Membrane</location>
        <topology evidence="1">Multi-pass membrane protein</topology>
    </subcellularLocation>
</comment>
<dbReference type="GO" id="GO:0005886">
    <property type="term" value="C:plasma membrane"/>
    <property type="evidence" value="ECO:0007669"/>
    <property type="project" value="TreeGrafter"/>
</dbReference>
<evidence type="ECO:0000256" key="4">
    <source>
        <dbReference type="ARBA" id="ARBA00023136"/>
    </source>
</evidence>
<feature type="transmembrane region" description="Helical" evidence="5">
    <location>
        <begin position="49"/>
        <end position="74"/>
    </location>
</feature>
<dbReference type="PANTHER" id="PTHR23508">
    <property type="entry name" value="CARBOXYLIC ACID TRANSPORTER PROTEIN HOMOLOG"/>
    <property type="match status" value="1"/>
</dbReference>
<feature type="transmembrane region" description="Helical" evidence="5">
    <location>
        <begin position="80"/>
        <end position="106"/>
    </location>
</feature>
<dbReference type="EMBL" id="CP020477">
    <property type="protein sequence ID" value="ARM75611.1"/>
    <property type="molecule type" value="Genomic_DNA"/>
</dbReference>
<reference evidence="7 8" key="1">
    <citation type="submission" date="2017-03" db="EMBL/GenBank/DDBJ databases">
        <title>Sulfur activation and transportation mechanism of thermophilic Archaea Acidianus manzaensis YN-25.</title>
        <authorList>
            <person name="Ma Y."/>
            <person name="Yang Y."/>
            <person name="Xia J."/>
        </authorList>
    </citation>
    <scope>NUCLEOTIDE SEQUENCE [LARGE SCALE GENOMIC DNA]</scope>
    <source>
        <strain evidence="7 8">YN-25</strain>
    </source>
</reference>
<dbReference type="STRING" id="282676.B6F84_05870"/>
<dbReference type="SUPFAM" id="SSF103473">
    <property type="entry name" value="MFS general substrate transporter"/>
    <property type="match status" value="1"/>
</dbReference>
<dbReference type="InterPro" id="IPR036259">
    <property type="entry name" value="MFS_trans_sf"/>
</dbReference>
<keyword evidence="3 5" id="KW-1133">Transmembrane helix</keyword>
<keyword evidence="4 5" id="KW-0472">Membrane</keyword>
<feature type="transmembrane region" description="Helical" evidence="5">
    <location>
        <begin position="250"/>
        <end position="272"/>
    </location>
</feature>
<sequence length="439" mass="48587">MVHFKLRFSIILFKSLFHFLFLELKYYIFSSVEINFFKSLFTLFSMKQYIHSVTSSTLAWAGNIYDLVLITYAYTFLHQYLGLTYFELTLLFSLGLIGRVIGASIFGKIADTRGRKIVALTGTAGYGIFQTMFAFSTIFPLMALFRTIEGAFMGAQWTACTVLAIEQVPKGKIQLVNSIVQAGYAIGYALTGVSYFFLSSSLHTLFGYRLFMLTGSIPLILVPYIYFKVTENFKSTVKTEKINIKDYKNYLIKASLAMSGMFIAYLSVFSIYPDFASAENFQASYIGILMAVANGLQAISYITFGRLSSIMSPFKLVYIGIVGVIVSAFLSMPMFSFLHSIPIMSTGVYLYAFTVGFWPLISGIVASSVPTEIRAFLTGTSYNIGAVAGGIISALLGEIIASFGMASLPYFVDAINFASLSVVFVSMYTWPKPTKIAVS</sequence>
<dbReference type="CDD" id="cd17316">
    <property type="entry name" value="MFS_SV2_like"/>
    <property type="match status" value="1"/>
</dbReference>
<evidence type="ECO:0000313" key="7">
    <source>
        <dbReference type="EMBL" id="ARM75611.1"/>
    </source>
</evidence>
<feature type="transmembrane region" description="Helical" evidence="5">
    <location>
        <begin position="210"/>
        <end position="229"/>
    </location>
</feature>
<feature type="transmembrane region" description="Helical" evidence="5">
    <location>
        <begin position="348"/>
        <end position="369"/>
    </location>
</feature>
<feature type="transmembrane region" description="Helical" evidence="5">
    <location>
        <begin position="284"/>
        <end position="304"/>
    </location>
</feature>
<gene>
    <name evidence="7" type="ORF">B6F84_05870</name>
</gene>
<evidence type="ECO:0000259" key="6">
    <source>
        <dbReference type="PROSITE" id="PS50850"/>
    </source>
</evidence>
<feature type="transmembrane region" description="Helical" evidence="5">
    <location>
        <begin position="410"/>
        <end position="430"/>
    </location>
</feature>
<evidence type="ECO:0000256" key="3">
    <source>
        <dbReference type="ARBA" id="ARBA00022989"/>
    </source>
</evidence>
<dbReference type="Pfam" id="PF07690">
    <property type="entry name" value="MFS_1"/>
    <property type="match status" value="1"/>
</dbReference>
<feature type="transmembrane region" description="Helical" evidence="5">
    <location>
        <begin position="118"/>
        <end position="145"/>
    </location>
</feature>
<evidence type="ECO:0000256" key="2">
    <source>
        <dbReference type="ARBA" id="ARBA00022692"/>
    </source>
</evidence>
<feature type="transmembrane region" description="Helical" evidence="5">
    <location>
        <begin position="151"/>
        <end position="168"/>
    </location>
</feature>
<dbReference type="AlphaFoldDB" id="A0A1W6JZ54"/>
<organism evidence="7 8">
    <name type="scientific">Acidianus manzaensis</name>
    <dbReference type="NCBI Taxonomy" id="282676"/>
    <lineage>
        <taxon>Archaea</taxon>
        <taxon>Thermoproteota</taxon>
        <taxon>Thermoprotei</taxon>
        <taxon>Sulfolobales</taxon>
        <taxon>Sulfolobaceae</taxon>
        <taxon>Acidianus</taxon>
    </lineage>
</organism>
<name>A0A1W6JZ54_9CREN</name>
<keyword evidence="8" id="KW-1185">Reference proteome</keyword>
<dbReference type="PROSITE" id="PS50850">
    <property type="entry name" value="MFS"/>
    <property type="match status" value="1"/>
</dbReference>
<evidence type="ECO:0000256" key="5">
    <source>
        <dbReference type="SAM" id="Phobius"/>
    </source>
</evidence>
<feature type="transmembrane region" description="Helical" evidence="5">
    <location>
        <begin position="6"/>
        <end position="28"/>
    </location>
</feature>
<dbReference type="InterPro" id="IPR011701">
    <property type="entry name" value="MFS"/>
</dbReference>
<dbReference type="KEGG" id="aman:B6F84_05870"/>
<dbReference type="GO" id="GO:0046943">
    <property type="term" value="F:carboxylic acid transmembrane transporter activity"/>
    <property type="evidence" value="ECO:0007669"/>
    <property type="project" value="TreeGrafter"/>
</dbReference>
<dbReference type="PANTHER" id="PTHR23508:SF10">
    <property type="entry name" value="CARBOXYLIC ACID TRANSPORTER PROTEIN HOMOLOG"/>
    <property type="match status" value="1"/>
</dbReference>
<proteinExistence type="predicted"/>
<dbReference type="Proteomes" id="UP000193404">
    <property type="component" value="Chromosome"/>
</dbReference>
<keyword evidence="2 5" id="KW-0812">Transmembrane</keyword>
<evidence type="ECO:0000256" key="1">
    <source>
        <dbReference type="ARBA" id="ARBA00004141"/>
    </source>
</evidence>
<feature type="transmembrane region" description="Helical" evidence="5">
    <location>
        <begin position="381"/>
        <end position="404"/>
    </location>
</feature>
<dbReference type="InterPro" id="IPR020846">
    <property type="entry name" value="MFS_dom"/>
</dbReference>
<feature type="domain" description="Major facilitator superfamily (MFS) profile" evidence="6">
    <location>
        <begin position="52"/>
        <end position="433"/>
    </location>
</feature>
<evidence type="ECO:0000313" key="8">
    <source>
        <dbReference type="Proteomes" id="UP000193404"/>
    </source>
</evidence>
<feature type="transmembrane region" description="Helical" evidence="5">
    <location>
        <begin position="316"/>
        <end position="336"/>
    </location>
</feature>
<feature type="transmembrane region" description="Helical" evidence="5">
    <location>
        <begin position="175"/>
        <end position="198"/>
    </location>
</feature>
<protein>
    <recommendedName>
        <fullName evidence="6">Major facilitator superfamily (MFS) profile domain-containing protein</fullName>
    </recommendedName>
</protein>